<sequence length="167" mass="19027">MKNIFIYLVLLFSISCKSQVVDKLTFDSLKIELINFLSSKNELDKSKAEKLKKGENSFNLNGIFNNRHEGELINGLYSFSIFSSHSKGYFVIVENNSFIILDLSSREGLDKGIKDVLDFSERSKYCVGITREIVARLVTVYYNKNKYPLAGFDLNCEKGIINTDDLP</sequence>
<dbReference type="PROSITE" id="PS51257">
    <property type="entry name" value="PROKAR_LIPOPROTEIN"/>
    <property type="match status" value="1"/>
</dbReference>
<comment type="caution">
    <text evidence="1">The sequence shown here is derived from an EMBL/GenBank/DDBJ whole genome shotgun (WGS) entry which is preliminary data.</text>
</comment>
<evidence type="ECO:0008006" key="3">
    <source>
        <dbReference type="Google" id="ProtNLM"/>
    </source>
</evidence>
<reference evidence="1 2" key="2">
    <citation type="submission" date="2019-05" db="EMBL/GenBank/DDBJ databases">
        <authorList>
            <person name="Lianzixin W."/>
        </authorList>
    </citation>
    <scope>NUCLEOTIDE SEQUENCE [LARGE SCALE GENOMIC DNA]</scope>
    <source>
        <strain evidence="1 2">EC11</strain>
    </source>
</reference>
<organism evidence="1 2">
    <name type="scientific">Flavobacterium jejuense</name>
    <dbReference type="NCBI Taxonomy" id="1544455"/>
    <lineage>
        <taxon>Bacteria</taxon>
        <taxon>Pseudomonadati</taxon>
        <taxon>Bacteroidota</taxon>
        <taxon>Flavobacteriia</taxon>
        <taxon>Flavobacteriales</taxon>
        <taxon>Flavobacteriaceae</taxon>
        <taxon>Flavobacterium</taxon>
    </lineage>
</organism>
<accession>A0ABX0IWB1</accession>
<evidence type="ECO:0000313" key="1">
    <source>
        <dbReference type="EMBL" id="NHN28177.1"/>
    </source>
</evidence>
<dbReference type="Proteomes" id="UP000817854">
    <property type="component" value="Unassembled WGS sequence"/>
</dbReference>
<reference evidence="1 2" key="3">
    <citation type="submission" date="2020-02" db="EMBL/GenBank/DDBJ databases">
        <title>Flavobacterium profundi sp. nov., isolated from a deep-sea seamount.</title>
        <authorList>
            <person name="Zhang D.-C."/>
        </authorList>
    </citation>
    <scope>NUCLEOTIDE SEQUENCE [LARGE SCALE GENOMIC DNA]</scope>
    <source>
        <strain evidence="1 2">EC11</strain>
    </source>
</reference>
<dbReference type="EMBL" id="VEVQ02000039">
    <property type="protein sequence ID" value="NHN28177.1"/>
    <property type="molecule type" value="Genomic_DNA"/>
</dbReference>
<protein>
    <recommendedName>
        <fullName evidence="3">TPM domain-containing protein</fullName>
    </recommendedName>
</protein>
<gene>
    <name evidence="1" type="ORF">FIA58_021100</name>
</gene>
<reference evidence="2" key="1">
    <citation type="submission" date="2019-05" db="EMBL/GenBank/DDBJ databases">
        <title>Flavobacterium profundi sp. nov., isolated from a deep-sea seamount.</title>
        <authorList>
            <person name="Zhang D.-C."/>
        </authorList>
    </citation>
    <scope>NUCLEOTIDE SEQUENCE [LARGE SCALE GENOMIC DNA]</scope>
    <source>
        <strain evidence="2">EC11</strain>
    </source>
</reference>
<dbReference type="RefSeq" id="WP_140964672.1">
    <property type="nucleotide sequence ID" value="NZ_VEVQ02000039.1"/>
</dbReference>
<evidence type="ECO:0000313" key="2">
    <source>
        <dbReference type="Proteomes" id="UP000817854"/>
    </source>
</evidence>
<keyword evidence="2" id="KW-1185">Reference proteome</keyword>
<proteinExistence type="predicted"/>
<name>A0ABX0IWB1_9FLAO</name>